<keyword evidence="4" id="KW-1185">Reference proteome</keyword>
<dbReference type="RefSeq" id="WP_382361921.1">
    <property type="nucleotide sequence ID" value="NZ_JBHLWV010000013.1"/>
</dbReference>
<dbReference type="Pfam" id="PF13343">
    <property type="entry name" value="SBP_bac_6"/>
    <property type="match status" value="1"/>
</dbReference>
<dbReference type="NCBIfam" id="TIGR01254">
    <property type="entry name" value="sfuA"/>
    <property type="match status" value="1"/>
</dbReference>
<reference evidence="3 4" key="1">
    <citation type="submission" date="2024-09" db="EMBL/GenBank/DDBJ databases">
        <authorList>
            <person name="Sun Q."/>
            <person name="Mori K."/>
        </authorList>
    </citation>
    <scope>NUCLEOTIDE SEQUENCE [LARGE SCALE GENOMIC DNA]</scope>
    <source>
        <strain evidence="3 4">CCM 7957</strain>
    </source>
</reference>
<keyword evidence="1 2" id="KW-0732">Signal</keyword>
<dbReference type="PANTHER" id="PTHR30006">
    <property type="entry name" value="THIAMINE-BINDING PERIPLASMIC PROTEIN-RELATED"/>
    <property type="match status" value="1"/>
</dbReference>
<gene>
    <name evidence="3" type="ORF">ACFFJD_05370</name>
</gene>
<dbReference type="SUPFAM" id="SSF53850">
    <property type="entry name" value="Periplasmic binding protein-like II"/>
    <property type="match status" value="1"/>
</dbReference>
<proteinExistence type="predicted"/>
<evidence type="ECO:0000256" key="2">
    <source>
        <dbReference type="SAM" id="SignalP"/>
    </source>
</evidence>
<dbReference type="PROSITE" id="PS51257">
    <property type="entry name" value="PROKAR_LIPOPROTEIN"/>
    <property type="match status" value="1"/>
</dbReference>
<sequence>MKKLSRRTPVALIAVGALLATLTACTSGSSDSTVTVLTHNSFDLPPNLIAEFEQESGLKVNFVKSGDAGQLSSVVSLSAGKPKGDAVFGIDNTFAARPIEAGALDPYTSPLAAEGADRYAVPDTANELTAIDHGDVCINIDEQWFDREDIPAPTGLDDLKDPRYANQLVLLDPATSSPGMSFLLATIGTYRDKAPDYWRALMDNGAQVVSGWEIAYNQLFSAGEGHGTKPIVVSYASSPAATPGTRALLSGCFAQIEYIGVLRGAANVDGAHKVIDWMLGPQVQAALPTSMYVYPVRNGTPLPQDWRLRAPAPQYTVTMSPQYINANREAWLKDWRATVRR</sequence>
<name>A0ABV6H5Y6_9ACTN</name>
<evidence type="ECO:0000313" key="3">
    <source>
        <dbReference type="EMBL" id="MFC0314284.1"/>
    </source>
</evidence>
<organism evidence="3 4">
    <name type="scientific">Gordonia phosphorivorans</name>
    <dbReference type="NCBI Taxonomy" id="1056982"/>
    <lineage>
        <taxon>Bacteria</taxon>
        <taxon>Bacillati</taxon>
        <taxon>Actinomycetota</taxon>
        <taxon>Actinomycetes</taxon>
        <taxon>Mycobacteriales</taxon>
        <taxon>Gordoniaceae</taxon>
        <taxon>Gordonia</taxon>
    </lineage>
</organism>
<dbReference type="InterPro" id="IPR005948">
    <property type="entry name" value="ThiB-like"/>
</dbReference>
<feature type="signal peptide" evidence="2">
    <location>
        <begin position="1"/>
        <end position="26"/>
    </location>
</feature>
<comment type="caution">
    <text evidence="3">The sequence shown here is derived from an EMBL/GenBank/DDBJ whole genome shotgun (WGS) entry which is preliminary data.</text>
</comment>
<protein>
    <submittedName>
        <fullName evidence="3">Thiamine ABC transporter substrate binding subunit</fullName>
    </submittedName>
</protein>
<dbReference type="Gene3D" id="3.40.190.10">
    <property type="entry name" value="Periplasmic binding protein-like II"/>
    <property type="match status" value="2"/>
</dbReference>
<evidence type="ECO:0000313" key="4">
    <source>
        <dbReference type="Proteomes" id="UP001589783"/>
    </source>
</evidence>
<dbReference type="Proteomes" id="UP001589783">
    <property type="component" value="Unassembled WGS sequence"/>
</dbReference>
<feature type="chain" id="PRO_5046830398" evidence="2">
    <location>
        <begin position="27"/>
        <end position="341"/>
    </location>
</feature>
<accession>A0ABV6H5Y6</accession>
<dbReference type="PANTHER" id="PTHR30006:SF2">
    <property type="entry name" value="ABC TRANSPORTER SUBSTRATE-BINDING PROTEIN"/>
    <property type="match status" value="1"/>
</dbReference>
<evidence type="ECO:0000256" key="1">
    <source>
        <dbReference type="ARBA" id="ARBA00022729"/>
    </source>
</evidence>
<dbReference type="EMBL" id="JBHLWV010000013">
    <property type="protein sequence ID" value="MFC0314284.1"/>
    <property type="molecule type" value="Genomic_DNA"/>
</dbReference>